<evidence type="ECO:0000313" key="3">
    <source>
        <dbReference type="Proteomes" id="UP000593577"/>
    </source>
</evidence>
<comment type="caution">
    <text evidence="2">The sequence shown here is derived from an EMBL/GenBank/DDBJ whole genome shotgun (WGS) entry which is preliminary data.</text>
</comment>
<organism evidence="2 3">
    <name type="scientific">Gossypium aridum</name>
    <name type="common">American cotton</name>
    <name type="synonym">Erioxylum aridum</name>
    <dbReference type="NCBI Taxonomy" id="34290"/>
    <lineage>
        <taxon>Eukaryota</taxon>
        <taxon>Viridiplantae</taxon>
        <taxon>Streptophyta</taxon>
        <taxon>Embryophyta</taxon>
        <taxon>Tracheophyta</taxon>
        <taxon>Spermatophyta</taxon>
        <taxon>Magnoliopsida</taxon>
        <taxon>eudicotyledons</taxon>
        <taxon>Gunneridae</taxon>
        <taxon>Pentapetalae</taxon>
        <taxon>rosids</taxon>
        <taxon>malvids</taxon>
        <taxon>Malvales</taxon>
        <taxon>Malvaceae</taxon>
        <taxon>Malvoideae</taxon>
        <taxon>Gossypium</taxon>
    </lineage>
</organism>
<proteinExistence type="predicted"/>
<evidence type="ECO:0000256" key="1">
    <source>
        <dbReference type="SAM" id="MobiDB-lite"/>
    </source>
</evidence>
<feature type="region of interest" description="Disordered" evidence="1">
    <location>
        <begin position="24"/>
        <end position="57"/>
    </location>
</feature>
<sequence>MEKGFLDKVEDNATVWIWSEKTQQEKGDNLTEGLGTHRRRVHNSISLPENPSRQSLF</sequence>
<dbReference type="EMBL" id="JABFAA010352167">
    <property type="protein sequence ID" value="MBA0702539.1"/>
    <property type="molecule type" value="Genomic_DNA"/>
</dbReference>
<dbReference type="AlphaFoldDB" id="A0A7J8YU43"/>
<reference evidence="2 3" key="1">
    <citation type="journal article" date="2019" name="Genome Biol. Evol.">
        <title>Insights into the evolution of the New World diploid cottons (Gossypium, subgenus Houzingenia) based on genome sequencing.</title>
        <authorList>
            <person name="Grover C.E."/>
            <person name="Arick M.A. 2nd"/>
            <person name="Thrash A."/>
            <person name="Conover J.L."/>
            <person name="Sanders W.S."/>
            <person name="Peterson D.G."/>
            <person name="Frelichowski J.E."/>
            <person name="Scheffler J.A."/>
            <person name="Scheffler B.E."/>
            <person name="Wendel J.F."/>
        </authorList>
    </citation>
    <scope>NUCLEOTIDE SEQUENCE [LARGE SCALE GENOMIC DNA]</scope>
    <source>
        <strain evidence="2">185</strain>
        <tissue evidence="2">Leaf</tissue>
    </source>
</reference>
<feature type="compositionally biased region" description="Polar residues" evidence="1">
    <location>
        <begin position="43"/>
        <end position="57"/>
    </location>
</feature>
<protein>
    <submittedName>
        <fullName evidence="2">Uncharacterized protein</fullName>
    </submittedName>
</protein>
<evidence type="ECO:0000313" key="2">
    <source>
        <dbReference type="EMBL" id="MBA0702539.1"/>
    </source>
</evidence>
<accession>A0A7J8YU43</accession>
<gene>
    <name evidence="2" type="ORF">Goari_027368</name>
</gene>
<keyword evidence="3" id="KW-1185">Reference proteome</keyword>
<dbReference type="Proteomes" id="UP000593577">
    <property type="component" value="Unassembled WGS sequence"/>
</dbReference>
<name>A0A7J8YU43_GOSAI</name>